<dbReference type="Pfam" id="PF00990">
    <property type="entry name" value="GGDEF"/>
    <property type="match status" value="1"/>
</dbReference>
<dbReference type="SMART" id="SM00267">
    <property type="entry name" value="GGDEF"/>
    <property type="match status" value="1"/>
</dbReference>
<dbReference type="InterPro" id="IPR029787">
    <property type="entry name" value="Nucleotide_cyclase"/>
</dbReference>
<dbReference type="SMART" id="SM00052">
    <property type="entry name" value="EAL"/>
    <property type="match status" value="1"/>
</dbReference>
<dbReference type="CDD" id="cd01948">
    <property type="entry name" value="EAL"/>
    <property type="match status" value="1"/>
</dbReference>
<dbReference type="EMBL" id="CAEZYH010000017">
    <property type="protein sequence ID" value="CAB4714986.1"/>
    <property type="molecule type" value="Genomic_DNA"/>
</dbReference>
<dbReference type="Gene3D" id="3.20.20.450">
    <property type="entry name" value="EAL domain"/>
    <property type="match status" value="1"/>
</dbReference>
<feature type="domain" description="GGDEF" evidence="2">
    <location>
        <begin position="87"/>
        <end position="220"/>
    </location>
</feature>
<dbReference type="AlphaFoldDB" id="A0A6J7RQM3"/>
<name>A0A6J7RQM3_9ZZZZ</name>
<dbReference type="SUPFAM" id="SSF55073">
    <property type="entry name" value="Nucleotide cyclase"/>
    <property type="match status" value="1"/>
</dbReference>
<evidence type="ECO:0000313" key="3">
    <source>
        <dbReference type="EMBL" id="CAB4714986.1"/>
    </source>
</evidence>
<feature type="domain" description="EAL" evidence="1">
    <location>
        <begin position="229"/>
        <end position="482"/>
    </location>
</feature>
<accession>A0A6J7RQM3</accession>
<dbReference type="GO" id="GO:0071111">
    <property type="term" value="F:cyclic-guanylate-specific phosphodiesterase activity"/>
    <property type="evidence" value="ECO:0007669"/>
    <property type="project" value="InterPro"/>
</dbReference>
<evidence type="ECO:0000313" key="6">
    <source>
        <dbReference type="EMBL" id="CAB5031243.1"/>
    </source>
</evidence>
<evidence type="ECO:0000259" key="1">
    <source>
        <dbReference type="PROSITE" id="PS50883"/>
    </source>
</evidence>
<gene>
    <name evidence="3" type="ORF">UFOPK2658_00638</name>
    <name evidence="4" type="ORF">UFOPK3304_01059</name>
    <name evidence="5" type="ORF">UFOPK3494_01471</name>
    <name evidence="6" type="ORF">UFOPK4134_01006</name>
</gene>
<evidence type="ECO:0000313" key="5">
    <source>
        <dbReference type="EMBL" id="CAB4910192.1"/>
    </source>
</evidence>
<dbReference type="EMBL" id="CAFBMF010000123">
    <property type="protein sequence ID" value="CAB4910192.1"/>
    <property type="molecule type" value="Genomic_DNA"/>
</dbReference>
<reference evidence="6" key="1">
    <citation type="submission" date="2020-05" db="EMBL/GenBank/DDBJ databases">
        <authorList>
            <person name="Chiriac C."/>
            <person name="Salcher M."/>
            <person name="Ghai R."/>
            <person name="Kavagutti S V."/>
        </authorList>
    </citation>
    <scope>NUCLEOTIDE SEQUENCE</scope>
</reference>
<dbReference type="InterPro" id="IPR001633">
    <property type="entry name" value="EAL_dom"/>
</dbReference>
<dbReference type="PANTHER" id="PTHR33121:SF70">
    <property type="entry name" value="SIGNALING PROTEIN YKOW"/>
    <property type="match status" value="1"/>
</dbReference>
<sequence length="492" mass="53173">MLIATTVIPALLVAVALLSIVSVANLLRQHSRTQQLVISLQTEQEQLAQANDRLAHVASHDSLTELLNRQGIIEHLEQEILSSRDSHKIAVLFMDVDRFKSINDSLGHGAGDQLLQVIGRRIRTVMPSGCIAGRLGGDEFVIVIDEASDISRVSDVAHRLAQVMSEPLELSGRLVRISVSIGVAIGPDANDTASELIGFANVALHRAKDAGRDRVEIFTSDVRLEMQRRAAEERSLRLAIDAGDVVPFFQPEFDASTGQIIGAEILARWVRRDGTITSAGAMLTMAEDASTLERLTSVIMQQSRPVIRRLVALGLPTGFRFRVNLPHRCTPRAWRDGQVASYFTGISPNMLTLDVYETAMFSDLVGAAGVLTEMRQLGARVCLEDAGRGGGSLSMLRSLPLDEVRVDRLHVDSLTSQANDRAVVRAMVNLAKDLGLSISADGVESGAQADALLALGCTTHQGHLYSPAITATALEDMILKMVAERATDGLMA</sequence>
<evidence type="ECO:0000259" key="2">
    <source>
        <dbReference type="PROSITE" id="PS50887"/>
    </source>
</evidence>
<dbReference type="PROSITE" id="PS50883">
    <property type="entry name" value="EAL"/>
    <property type="match status" value="1"/>
</dbReference>
<dbReference type="CDD" id="cd01949">
    <property type="entry name" value="GGDEF"/>
    <property type="match status" value="1"/>
</dbReference>
<dbReference type="InterPro" id="IPR043128">
    <property type="entry name" value="Rev_trsase/Diguanyl_cyclase"/>
</dbReference>
<dbReference type="PANTHER" id="PTHR33121">
    <property type="entry name" value="CYCLIC DI-GMP PHOSPHODIESTERASE PDEF"/>
    <property type="match status" value="1"/>
</dbReference>
<dbReference type="PROSITE" id="PS50887">
    <property type="entry name" value="GGDEF"/>
    <property type="match status" value="1"/>
</dbReference>
<dbReference type="InterPro" id="IPR000160">
    <property type="entry name" value="GGDEF_dom"/>
</dbReference>
<dbReference type="InterPro" id="IPR035919">
    <property type="entry name" value="EAL_sf"/>
</dbReference>
<dbReference type="NCBIfam" id="TIGR00254">
    <property type="entry name" value="GGDEF"/>
    <property type="match status" value="1"/>
</dbReference>
<dbReference type="EMBL" id="CAFBPS010000071">
    <property type="protein sequence ID" value="CAB5031243.1"/>
    <property type="molecule type" value="Genomic_DNA"/>
</dbReference>
<dbReference type="Pfam" id="PF00563">
    <property type="entry name" value="EAL"/>
    <property type="match status" value="1"/>
</dbReference>
<protein>
    <submittedName>
        <fullName evidence="6">Unannotated protein</fullName>
    </submittedName>
</protein>
<organism evidence="6">
    <name type="scientific">freshwater metagenome</name>
    <dbReference type="NCBI Taxonomy" id="449393"/>
    <lineage>
        <taxon>unclassified sequences</taxon>
        <taxon>metagenomes</taxon>
        <taxon>ecological metagenomes</taxon>
    </lineage>
</organism>
<dbReference type="Gene3D" id="3.30.70.270">
    <property type="match status" value="1"/>
</dbReference>
<dbReference type="EMBL" id="CAFBLJ010000050">
    <property type="protein sequence ID" value="CAB4871994.1"/>
    <property type="molecule type" value="Genomic_DNA"/>
</dbReference>
<evidence type="ECO:0000313" key="4">
    <source>
        <dbReference type="EMBL" id="CAB4871994.1"/>
    </source>
</evidence>
<dbReference type="SUPFAM" id="SSF141868">
    <property type="entry name" value="EAL domain-like"/>
    <property type="match status" value="1"/>
</dbReference>
<dbReference type="InterPro" id="IPR050706">
    <property type="entry name" value="Cyclic-di-GMP_PDE-like"/>
</dbReference>
<proteinExistence type="predicted"/>